<proteinExistence type="inferred from homology"/>
<evidence type="ECO:0000256" key="6">
    <source>
        <dbReference type="HAMAP-Rule" id="MF_00073"/>
    </source>
</evidence>
<name>A0ABX7UUU8_9GAMM</name>
<keyword evidence="4 6" id="KW-0805">Transcription regulation</keyword>
<keyword evidence="3 6" id="KW-0694">RNA-binding</keyword>
<evidence type="ECO:0000256" key="4">
    <source>
        <dbReference type="ARBA" id="ARBA00023015"/>
    </source>
</evidence>
<dbReference type="PANTHER" id="PTHR11078">
    <property type="entry name" value="N UTILIZATION SUBSTANCE PROTEIN B-RELATED"/>
    <property type="match status" value="1"/>
</dbReference>
<dbReference type="RefSeq" id="WP_208228017.1">
    <property type="nucleotide sequence ID" value="NZ_CP050854.1"/>
</dbReference>
<dbReference type="HAMAP" id="MF_00073">
    <property type="entry name" value="NusB"/>
    <property type="match status" value="1"/>
</dbReference>
<dbReference type="CDD" id="cd00619">
    <property type="entry name" value="Terminator_NusB"/>
    <property type="match status" value="1"/>
</dbReference>
<feature type="domain" description="NusB/RsmB/TIM44" evidence="7">
    <location>
        <begin position="7"/>
        <end position="131"/>
    </location>
</feature>
<dbReference type="Gene3D" id="1.10.940.10">
    <property type="entry name" value="NusB-like"/>
    <property type="match status" value="1"/>
</dbReference>
<evidence type="ECO:0000259" key="7">
    <source>
        <dbReference type="Pfam" id="PF01029"/>
    </source>
</evidence>
<dbReference type="EMBL" id="CP050854">
    <property type="protein sequence ID" value="QTF09518.1"/>
    <property type="molecule type" value="Genomic_DNA"/>
</dbReference>
<sequence length="139" mass="15691">MKPAARRRARECAVQALYSWQLSKNDIADIELQFLSEQDVKDVDITYFRELLAGVATQAEKLDQLMAPFLSRQLDELGQVERAILRLAIFELSKRDDVPYKVAINEAIELAKVFGAEDSHKFVNGVLDKAAPSVRKGKK</sequence>
<gene>
    <name evidence="6 8" type="primary">nusB</name>
    <name evidence="8" type="ORF">HC231_17555</name>
</gene>
<evidence type="ECO:0000256" key="3">
    <source>
        <dbReference type="ARBA" id="ARBA00022884"/>
    </source>
</evidence>
<dbReference type="SUPFAM" id="SSF48013">
    <property type="entry name" value="NusB-like"/>
    <property type="match status" value="1"/>
</dbReference>
<keyword evidence="5 6" id="KW-0804">Transcription</keyword>
<accession>A0ABX7UUU8</accession>
<dbReference type="Pfam" id="PF01029">
    <property type="entry name" value="NusB"/>
    <property type="match status" value="1"/>
</dbReference>
<reference evidence="8 9" key="1">
    <citation type="submission" date="2020-03" db="EMBL/GenBank/DDBJ databases">
        <authorList>
            <person name="Bakhshi Ganjeh M."/>
        </authorList>
    </citation>
    <scope>NUCLEOTIDE SEQUENCE [LARGE SCALE GENOMIC DNA]</scope>
    <source>
        <strain evidence="9">Iran 50</strain>
    </source>
</reference>
<protein>
    <recommendedName>
        <fullName evidence="6">Transcription antitermination protein NusB</fullName>
    </recommendedName>
    <alternativeName>
        <fullName evidence="6">Antitermination factor NusB</fullName>
    </alternativeName>
</protein>
<keyword evidence="2 6" id="KW-0889">Transcription antitermination</keyword>
<dbReference type="InterPro" id="IPR011605">
    <property type="entry name" value="NusB_fam"/>
</dbReference>
<comment type="similarity">
    <text evidence="1 6">Belongs to the NusB family.</text>
</comment>
<organism evidence="8 9">
    <name type="scientific">Brenneria izadpanahii</name>
    <dbReference type="NCBI Taxonomy" id="2722756"/>
    <lineage>
        <taxon>Bacteria</taxon>
        <taxon>Pseudomonadati</taxon>
        <taxon>Pseudomonadota</taxon>
        <taxon>Gammaproteobacteria</taxon>
        <taxon>Enterobacterales</taxon>
        <taxon>Pectobacteriaceae</taxon>
        <taxon>Brenneria</taxon>
    </lineage>
</organism>
<dbReference type="PANTHER" id="PTHR11078:SF3">
    <property type="entry name" value="ANTITERMINATION NUSB DOMAIN-CONTAINING PROTEIN"/>
    <property type="match status" value="1"/>
</dbReference>
<evidence type="ECO:0000313" key="9">
    <source>
        <dbReference type="Proteomes" id="UP000671960"/>
    </source>
</evidence>
<evidence type="ECO:0000256" key="1">
    <source>
        <dbReference type="ARBA" id="ARBA00005952"/>
    </source>
</evidence>
<comment type="function">
    <text evidence="6">Involved in transcription antitermination. Required for transcription of ribosomal RNA (rRNA) genes. Binds specifically to the boxA antiterminator sequence of the ribosomal RNA (rrn) operons.</text>
</comment>
<dbReference type="NCBIfam" id="TIGR01951">
    <property type="entry name" value="nusB"/>
    <property type="match status" value="1"/>
</dbReference>
<keyword evidence="9" id="KW-1185">Reference proteome</keyword>
<dbReference type="InterPro" id="IPR035926">
    <property type="entry name" value="NusB-like_sf"/>
</dbReference>
<dbReference type="InterPro" id="IPR006027">
    <property type="entry name" value="NusB_RsmB_TIM44"/>
</dbReference>
<dbReference type="Proteomes" id="UP000671960">
    <property type="component" value="Chromosome"/>
</dbReference>
<evidence type="ECO:0000256" key="5">
    <source>
        <dbReference type="ARBA" id="ARBA00023163"/>
    </source>
</evidence>
<evidence type="ECO:0000313" key="8">
    <source>
        <dbReference type="EMBL" id="QTF09518.1"/>
    </source>
</evidence>
<evidence type="ECO:0000256" key="2">
    <source>
        <dbReference type="ARBA" id="ARBA00022814"/>
    </source>
</evidence>